<accession>A0A9W6G852</accession>
<sequence length="188" mass="21126">MSAATTGLVEVAVIAGGIVLWLAGVLTVLYRGFVLPGVKLDDIKFEVAERRGLFFNQEEHYDDPRTESALRQQVIDNELRALASSQGEGRRRIVWQAWHSDPGFKAEVRRRYHEHYPARHAYLALLCGGAWSLIFAITRPLQEALIPEGVEILFPVYVLVAPLWIAVAAMTLLEGAKAAHRKTQRKNR</sequence>
<organism evidence="2 3">
    <name type="scientific">Glycomyces algeriensis</name>
    <dbReference type="NCBI Taxonomy" id="256037"/>
    <lineage>
        <taxon>Bacteria</taxon>
        <taxon>Bacillati</taxon>
        <taxon>Actinomycetota</taxon>
        <taxon>Actinomycetes</taxon>
        <taxon>Glycomycetales</taxon>
        <taxon>Glycomycetaceae</taxon>
        <taxon>Glycomyces</taxon>
    </lineage>
</organism>
<keyword evidence="1" id="KW-1133">Transmembrane helix</keyword>
<comment type="caution">
    <text evidence="2">The sequence shown here is derived from an EMBL/GenBank/DDBJ whole genome shotgun (WGS) entry which is preliminary data.</text>
</comment>
<evidence type="ECO:0000256" key="1">
    <source>
        <dbReference type="SAM" id="Phobius"/>
    </source>
</evidence>
<name>A0A9W6G852_9ACTN</name>
<dbReference type="EMBL" id="BSDT01000001">
    <property type="protein sequence ID" value="GLI43009.1"/>
    <property type="molecule type" value="Genomic_DNA"/>
</dbReference>
<gene>
    <name evidence="2" type="ORF">GALLR39Z86_28590</name>
</gene>
<keyword evidence="1" id="KW-0812">Transmembrane</keyword>
<feature type="transmembrane region" description="Helical" evidence="1">
    <location>
        <begin position="12"/>
        <end position="30"/>
    </location>
</feature>
<evidence type="ECO:0000313" key="3">
    <source>
        <dbReference type="Proteomes" id="UP001144313"/>
    </source>
</evidence>
<feature type="transmembrane region" description="Helical" evidence="1">
    <location>
        <begin position="152"/>
        <end position="173"/>
    </location>
</feature>
<dbReference type="Proteomes" id="UP001144313">
    <property type="component" value="Unassembled WGS sequence"/>
</dbReference>
<keyword evidence="1" id="KW-0472">Membrane</keyword>
<evidence type="ECO:0000313" key="2">
    <source>
        <dbReference type="EMBL" id="GLI43009.1"/>
    </source>
</evidence>
<dbReference type="AlphaFoldDB" id="A0A9W6G852"/>
<protein>
    <submittedName>
        <fullName evidence="2">Uncharacterized protein</fullName>
    </submittedName>
</protein>
<feature type="transmembrane region" description="Helical" evidence="1">
    <location>
        <begin position="120"/>
        <end position="140"/>
    </location>
</feature>
<reference evidence="2" key="1">
    <citation type="submission" date="2022-12" db="EMBL/GenBank/DDBJ databases">
        <title>Reference genome sequencing for broad-spectrum identification of bacterial and archaeal isolates by mass spectrometry.</title>
        <authorList>
            <person name="Sekiguchi Y."/>
            <person name="Tourlousse D.M."/>
        </authorList>
    </citation>
    <scope>NUCLEOTIDE SEQUENCE</scope>
    <source>
        <strain evidence="2">LLR39Z86</strain>
    </source>
</reference>
<keyword evidence="3" id="KW-1185">Reference proteome</keyword>
<dbReference type="RefSeq" id="WP_270113338.1">
    <property type="nucleotide sequence ID" value="NZ_BAAAOL010000017.1"/>
</dbReference>
<proteinExistence type="predicted"/>